<name>A0A183DPK6_9BILA</name>
<dbReference type="OrthoDB" id="124397at2759"/>
<dbReference type="EMBL" id="UYRT01078079">
    <property type="protein sequence ID" value="VDN17727.1"/>
    <property type="molecule type" value="Genomic_DNA"/>
</dbReference>
<organism evidence="3">
    <name type="scientific">Gongylonema pulchrum</name>
    <dbReference type="NCBI Taxonomy" id="637853"/>
    <lineage>
        <taxon>Eukaryota</taxon>
        <taxon>Metazoa</taxon>
        <taxon>Ecdysozoa</taxon>
        <taxon>Nematoda</taxon>
        <taxon>Chromadorea</taxon>
        <taxon>Rhabditida</taxon>
        <taxon>Spirurina</taxon>
        <taxon>Spiruromorpha</taxon>
        <taxon>Spiruroidea</taxon>
        <taxon>Gongylonematidae</taxon>
        <taxon>Gongylonema</taxon>
    </lineage>
</organism>
<reference evidence="3" key="1">
    <citation type="submission" date="2016-06" db="UniProtKB">
        <authorList>
            <consortium name="WormBaseParasite"/>
        </authorList>
    </citation>
    <scope>IDENTIFICATION</scope>
</reference>
<reference evidence="1 2" key="2">
    <citation type="submission" date="2018-11" db="EMBL/GenBank/DDBJ databases">
        <authorList>
            <consortium name="Pathogen Informatics"/>
        </authorList>
    </citation>
    <scope>NUCLEOTIDE SEQUENCE [LARGE SCALE GENOMIC DNA]</scope>
</reference>
<dbReference type="WBParaSite" id="GPUH_0001066001-mRNA-1">
    <property type="protein sequence ID" value="GPUH_0001066001-mRNA-1"/>
    <property type="gene ID" value="GPUH_0001066001"/>
</dbReference>
<sequence length="86" mass="10425">MKISLSPIIDELLKVGLPGKFEEDEDWTTVPFDEARNILRKWREEHVRRSEETVEIWEFVLSRHPRDLGDELWLVYEQVITRINYI</sequence>
<proteinExistence type="predicted"/>
<evidence type="ECO:0000313" key="3">
    <source>
        <dbReference type="WBParaSite" id="GPUH_0001066001-mRNA-1"/>
    </source>
</evidence>
<keyword evidence="2" id="KW-1185">Reference proteome</keyword>
<dbReference type="Proteomes" id="UP000271098">
    <property type="component" value="Unassembled WGS sequence"/>
</dbReference>
<evidence type="ECO:0000313" key="1">
    <source>
        <dbReference type="EMBL" id="VDN17727.1"/>
    </source>
</evidence>
<dbReference type="AlphaFoldDB" id="A0A183DPK6"/>
<accession>A0A183DPK6</accession>
<evidence type="ECO:0000313" key="2">
    <source>
        <dbReference type="Proteomes" id="UP000271098"/>
    </source>
</evidence>
<gene>
    <name evidence="1" type="ORF">GPUH_LOCUS10647</name>
</gene>
<protein>
    <submittedName>
        <fullName evidence="3">CdiI_2 domain-containing protein</fullName>
    </submittedName>
</protein>